<feature type="transmembrane region" description="Helical" evidence="1">
    <location>
        <begin position="12"/>
        <end position="32"/>
    </location>
</feature>
<evidence type="ECO:0000313" key="3">
    <source>
        <dbReference type="Proteomes" id="UP000177740"/>
    </source>
</evidence>
<evidence type="ECO:0000313" key="2">
    <source>
        <dbReference type="EMBL" id="OGZ26986.1"/>
    </source>
</evidence>
<keyword evidence="1" id="KW-0812">Transmembrane</keyword>
<accession>A0A1G2EMG5</accession>
<sequence>MKKGTSLIEVLVYLAIFVILFIVIISFIFWLVNSNAKARADRETADSAARILKILSNEIMSAKSIYEPTTSANQLSLETEKYISVGEERSYIDFFLCGTSVCFKKEFAEPSAINSDNIEIQNIIFEKVSSDSVKIIISARYKTERPEFQSEINLETSACIRD</sequence>
<name>A0A1G2EMG5_9BACT</name>
<gene>
    <name evidence="2" type="ORF">A2365_02685</name>
</gene>
<evidence type="ECO:0008006" key="4">
    <source>
        <dbReference type="Google" id="ProtNLM"/>
    </source>
</evidence>
<dbReference type="AlphaFoldDB" id="A0A1G2EMG5"/>
<keyword evidence="1" id="KW-0472">Membrane</keyword>
<keyword evidence="1" id="KW-1133">Transmembrane helix</keyword>
<protein>
    <recommendedName>
        <fullName evidence="4">Type II secretion system protein</fullName>
    </recommendedName>
</protein>
<dbReference type="EMBL" id="MHMM01000012">
    <property type="protein sequence ID" value="OGZ26986.1"/>
    <property type="molecule type" value="Genomic_DNA"/>
</dbReference>
<comment type="caution">
    <text evidence="2">The sequence shown here is derived from an EMBL/GenBank/DDBJ whole genome shotgun (WGS) entry which is preliminary data.</text>
</comment>
<proteinExistence type="predicted"/>
<dbReference type="STRING" id="1801677.A2365_02685"/>
<evidence type="ECO:0000256" key="1">
    <source>
        <dbReference type="SAM" id="Phobius"/>
    </source>
</evidence>
<organism evidence="2 3">
    <name type="scientific">Candidatus Nealsonbacteria bacterium RIFOXYB1_FULL_40_15</name>
    <dbReference type="NCBI Taxonomy" id="1801677"/>
    <lineage>
        <taxon>Bacteria</taxon>
        <taxon>Candidatus Nealsoniibacteriota</taxon>
    </lineage>
</organism>
<reference evidence="2 3" key="1">
    <citation type="journal article" date="2016" name="Nat. Commun.">
        <title>Thousands of microbial genomes shed light on interconnected biogeochemical processes in an aquifer system.</title>
        <authorList>
            <person name="Anantharaman K."/>
            <person name="Brown C.T."/>
            <person name="Hug L.A."/>
            <person name="Sharon I."/>
            <person name="Castelle C.J."/>
            <person name="Probst A.J."/>
            <person name="Thomas B.C."/>
            <person name="Singh A."/>
            <person name="Wilkins M.J."/>
            <person name="Karaoz U."/>
            <person name="Brodie E.L."/>
            <person name="Williams K.H."/>
            <person name="Hubbard S.S."/>
            <person name="Banfield J.F."/>
        </authorList>
    </citation>
    <scope>NUCLEOTIDE SEQUENCE [LARGE SCALE GENOMIC DNA]</scope>
</reference>
<dbReference type="Proteomes" id="UP000177740">
    <property type="component" value="Unassembled WGS sequence"/>
</dbReference>